<evidence type="ECO:0000259" key="1">
    <source>
        <dbReference type="Pfam" id="PF09413"/>
    </source>
</evidence>
<dbReference type="Pfam" id="PF09413">
    <property type="entry name" value="DUF2007"/>
    <property type="match status" value="1"/>
</dbReference>
<dbReference type="Proteomes" id="UP000239724">
    <property type="component" value="Unassembled WGS sequence"/>
</dbReference>
<name>A0A2S6NN16_RHOGL</name>
<dbReference type="OrthoDB" id="5297170at2"/>
<feature type="domain" description="DUF2007" evidence="1">
    <location>
        <begin position="1"/>
        <end position="65"/>
    </location>
</feature>
<sequence length="68" mass="7214">MRVVLTSNNLVQLSFLTALLADAGIEAIVLDTHTSIAEGSAGAIPRRLMVESDDFDRACAVLRDAGEL</sequence>
<accession>A0A2S6NN16</accession>
<comment type="caution">
    <text evidence="2">The sequence shown here is derived from an EMBL/GenBank/DDBJ whole genome shotgun (WGS) entry which is preliminary data.</text>
</comment>
<gene>
    <name evidence="2" type="ORF">CCS01_02370</name>
</gene>
<organism evidence="2 3">
    <name type="scientific">Rhodopila globiformis</name>
    <name type="common">Rhodopseudomonas globiformis</name>
    <dbReference type="NCBI Taxonomy" id="1071"/>
    <lineage>
        <taxon>Bacteria</taxon>
        <taxon>Pseudomonadati</taxon>
        <taxon>Pseudomonadota</taxon>
        <taxon>Alphaproteobacteria</taxon>
        <taxon>Acetobacterales</taxon>
        <taxon>Acetobacteraceae</taxon>
        <taxon>Rhodopila</taxon>
    </lineage>
</organism>
<dbReference type="RefSeq" id="WP_104517240.1">
    <property type="nucleotide sequence ID" value="NZ_NHRY01000041.1"/>
</dbReference>
<dbReference type="SUPFAM" id="SSF54913">
    <property type="entry name" value="GlnB-like"/>
    <property type="match status" value="1"/>
</dbReference>
<dbReference type="Gene3D" id="3.30.70.790">
    <property type="entry name" value="UreE, C-terminal domain"/>
    <property type="match status" value="1"/>
</dbReference>
<proteinExistence type="predicted"/>
<reference evidence="2 3" key="1">
    <citation type="journal article" date="2018" name="Arch. Microbiol.">
        <title>New insights into the metabolic potential of the phototrophic purple bacterium Rhodopila globiformis DSM 161(T) from its draft genome sequence and evidence for a vanadium-dependent nitrogenase.</title>
        <authorList>
            <person name="Imhoff J.F."/>
            <person name="Rahn T."/>
            <person name="Kunzel S."/>
            <person name="Neulinger S.C."/>
        </authorList>
    </citation>
    <scope>NUCLEOTIDE SEQUENCE [LARGE SCALE GENOMIC DNA]</scope>
    <source>
        <strain evidence="2 3">DSM 161</strain>
    </source>
</reference>
<evidence type="ECO:0000313" key="2">
    <source>
        <dbReference type="EMBL" id="PPQ38292.1"/>
    </source>
</evidence>
<dbReference type="EMBL" id="NHRY01000041">
    <property type="protein sequence ID" value="PPQ38292.1"/>
    <property type="molecule type" value="Genomic_DNA"/>
</dbReference>
<dbReference type="AlphaFoldDB" id="A0A2S6NN16"/>
<protein>
    <recommendedName>
        <fullName evidence="1">DUF2007 domain-containing protein</fullName>
    </recommendedName>
</protein>
<keyword evidence="3" id="KW-1185">Reference proteome</keyword>
<dbReference type="InterPro" id="IPR011322">
    <property type="entry name" value="N-reg_PII-like_a/b"/>
</dbReference>
<evidence type="ECO:0000313" key="3">
    <source>
        <dbReference type="Proteomes" id="UP000239724"/>
    </source>
</evidence>
<dbReference type="InterPro" id="IPR018551">
    <property type="entry name" value="DUF2007"/>
</dbReference>